<evidence type="ECO:0000313" key="3">
    <source>
        <dbReference type="Proteomes" id="UP000762676"/>
    </source>
</evidence>
<dbReference type="Proteomes" id="UP000762676">
    <property type="component" value="Unassembled WGS sequence"/>
</dbReference>
<feature type="compositionally biased region" description="Low complexity" evidence="1">
    <location>
        <begin position="8"/>
        <end position="35"/>
    </location>
</feature>
<feature type="compositionally biased region" description="Acidic residues" evidence="1">
    <location>
        <begin position="40"/>
        <end position="53"/>
    </location>
</feature>
<feature type="region of interest" description="Disordered" evidence="1">
    <location>
        <begin position="218"/>
        <end position="250"/>
    </location>
</feature>
<organism evidence="2 3">
    <name type="scientific">Elysia marginata</name>
    <dbReference type="NCBI Taxonomy" id="1093978"/>
    <lineage>
        <taxon>Eukaryota</taxon>
        <taxon>Metazoa</taxon>
        <taxon>Spiralia</taxon>
        <taxon>Lophotrochozoa</taxon>
        <taxon>Mollusca</taxon>
        <taxon>Gastropoda</taxon>
        <taxon>Heterobranchia</taxon>
        <taxon>Euthyneura</taxon>
        <taxon>Panpulmonata</taxon>
        <taxon>Sacoglossa</taxon>
        <taxon>Placobranchoidea</taxon>
        <taxon>Plakobranchidae</taxon>
        <taxon>Elysia</taxon>
    </lineage>
</organism>
<comment type="caution">
    <text evidence="2">The sequence shown here is derived from an EMBL/GenBank/DDBJ whole genome shotgun (WGS) entry which is preliminary data.</text>
</comment>
<sequence>MEMSMLQTNSNNNNDNHNNNTNSNNNNYSNNNNRRNTGEYDADSTNEEEDESDVNVCVGADITSSLLQPRDPSCGLDPPPYSCVTTPLSTGLAHQAMKPTSEPDTPESTHPLLASDRTDGTPPSQAANRLNQKCPSYKDQERSDCKISFPSLGKADKASPSPEANTVVSLADGDGGQKSQANWPLKKIASEQFQTPSPSDGPCSERTNVAGSYSSIGGILSRRDGLGRQKPGERTVEGARGSDETDQEEVPDLKLALASSGNPRGFDDNIRIRIKKPANTSLQVKVYNFLERPTGWKCFIYHFTV</sequence>
<dbReference type="AlphaFoldDB" id="A0AAV4I6T7"/>
<evidence type="ECO:0000256" key="1">
    <source>
        <dbReference type="SAM" id="MobiDB-lite"/>
    </source>
</evidence>
<feature type="compositionally biased region" description="Polar residues" evidence="1">
    <location>
        <begin position="121"/>
        <end position="134"/>
    </location>
</feature>
<keyword evidence="3" id="KW-1185">Reference proteome</keyword>
<proteinExistence type="predicted"/>
<protein>
    <submittedName>
        <fullName evidence="2">Potassium voltage-gated channel subfamily KQT member 1 isoform B</fullName>
    </submittedName>
</protein>
<feature type="compositionally biased region" description="Basic and acidic residues" evidence="1">
    <location>
        <begin position="136"/>
        <end position="145"/>
    </location>
</feature>
<feature type="region of interest" description="Disordered" evidence="1">
    <location>
        <begin position="92"/>
        <end position="181"/>
    </location>
</feature>
<feature type="compositionally biased region" description="Basic and acidic residues" evidence="1">
    <location>
        <begin position="221"/>
        <end position="243"/>
    </location>
</feature>
<accession>A0AAV4I6T7</accession>
<dbReference type="EMBL" id="BMAT01009335">
    <property type="protein sequence ID" value="GFS04371.1"/>
    <property type="molecule type" value="Genomic_DNA"/>
</dbReference>
<evidence type="ECO:0000313" key="2">
    <source>
        <dbReference type="EMBL" id="GFS04371.1"/>
    </source>
</evidence>
<name>A0AAV4I6T7_9GAST</name>
<gene>
    <name evidence="2" type="ORF">ElyMa_004654800</name>
</gene>
<feature type="region of interest" description="Disordered" evidence="1">
    <location>
        <begin position="1"/>
        <end position="53"/>
    </location>
</feature>
<reference evidence="2 3" key="1">
    <citation type="journal article" date="2021" name="Elife">
        <title>Chloroplast acquisition without the gene transfer in kleptoplastic sea slugs, Plakobranchus ocellatus.</title>
        <authorList>
            <person name="Maeda T."/>
            <person name="Takahashi S."/>
            <person name="Yoshida T."/>
            <person name="Shimamura S."/>
            <person name="Takaki Y."/>
            <person name="Nagai Y."/>
            <person name="Toyoda A."/>
            <person name="Suzuki Y."/>
            <person name="Arimoto A."/>
            <person name="Ishii H."/>
            <person name="Satoh N."/>
            <person name="Nishiyama T."/>
            <person name="Hasebe M."/>
            <person name="Maruyama T."/>
            <person name="Minagawa J."/>
            <person name="Obokata J."/>
            <person name="Shigenobu S."/>
        </authorList>
    </citation>
    <scope>NUCLEOTIDE SEQUENCE [LARGE SCALE GENOMIC DNA]</scope>
</reference>